<organism evidence="2 3">
    <name type="scientific">Thalictrum thalictroides</name>
    <name type="common">Rue-anemone</name>
    <name type="synonym">Anemone thalictroides</name>
    <dbReference type="NCBI Taxonomy" id="46969"/>
    <lineage>
        <taxon>Eukaryota</taxon>
        <taxon>Viridiplantae</taxon>
        <taxon>Streptophyta</taxon>
        <taxon>Embryophyta</taxon>
        <taxon>Tracheophyta</taxon>
        <taxon>Spermatophyta</taxon>
        <taxon>Magnoliopsida</taxon>
        <taxon>Ranunculales</taxon>
        <taxon>Ranunculaceae</taxon>
        <taxon>Thalictroideae</taxon>
        <taxon>Thalictrum</taxon>
    </lineage>
</organism>
<dbReference type="PANTHER" id="PTHR31865:SF1">
    <property type="entry name" value="INSERTASE, PUTATIVE (DUF1685)-RELATED"/>
    <property type="match status" value="1"/>
</dbReference>
<dbReference type="InterPro" id="IPR012881">
    <property type="entry name" value="DUF1685"/>
</dbReference>
<feature type="compositionally biased region" description="Basic residues" evidence="1">
    <location>
        <begin position="35"/>
        <end position="46"/>
    </location>
</feature>
<keyword evidence="3" id="KW-1185">Reference proteome</keyword>
<gene>
    <name evidence="2" type="ORF">FRX31_021123</name>
</gene>
<evidence type="ECO:0000313" key="3">
    <source>
        <dbReference type="Proteomes" id="UP000554482"/>
    </source>
</evidence>
<dbReference type="EMBL" id="JABWDY010025674">
    <property type="protein sequence ID" value="KAF5189290.1"/>
    <property type="molecule type" value="Genomic_DNA"/>
</dbReference>
<feature type="compositionally biased region" description="Polar residues" evidence="1">
    <location>
        <begin position="12"/>
        <end position="26"/>
    </location>
</feature>
<name>A0A7J6VYN2_THATH</name>
<proteinExistence type="predicted"/>
<sequence>MSEPKSNPPSQQPSTLLYKQKSLSSDTYRDEAWLRRRNNSKKKRSKSVTDDDLDELKACLELGFGFNSPDLDRKLSDTLPALGLYFAVNKQYNASLSSTTTCSSTSSDCDPSSPLTSPNTIFDTGENNNPQLVKARLKQWAQLVACSVRHSC</sequence>
<reference evidence="2 3" key="1">
    <citation type="submission" date="2020-06" db="EMBL/GenBank/DDBJ databases">
        <title>Transcriptomic and genomic resources for Thalictrum thalictroides and T. hernandezii: Facilitating candidate gene discovery in an emerging model plant lineage.</title>
        <authorList>
            <person name="Arias T."/>
            <person name="Riano-Pachon D.M."/>
            <person name="Di Stilio V.S."/>
        </authorList>
    </citation>
    <scope>NUCLEOTIDE SEQUENCE [LARGE SCALE GENOMIC DNA]</scope>
    <source>
        <strain evidence="3">cv. WT478/WT964</strain>
        <tissue evidence="2">Leaves</tissue>
    </source>
</reference>
<dbReference type="OrthoDB" id="641808at2759"/>
<protein>
    <submittedName>
        <fullName evidence="2">Putative membrane insertase</fullName>
    </submittedName>
</protein>
<comment type="caution">
    <text evidence="2">The sequence shown here is derived from an EMBL/GenBank/DDBJ whole genome shotgun (WGS) entry which is preliminary data.</text>
</comment>
<accession>A0A7J6VYN2</accession>
<dbReference type="AlphaFoldDB" id="A0A7J6VYN2"/>
<evidence type="ECO:0000313" key="2">
    <source>
        <dbReference type="EMBL" id="KAF5189290.1"/>
    </source>
</evidence>
<dbReference type="Pfam" id="PF07939">
    <property type="entry name" value="DUF1685"/>
    <property type="match status" value="1"/>
</dbReference>
<dbReference type="PANTHER" id="PTHR31865">
    <property type="entry name" value="OSJNBA0071G03.3 PROTEIN"/>
    <property type="match status" value="1"/>
</dbReference>
<feature type="region of interest" description="Disordered" evidence="1">
    <location>
        <begin position="1"/>
        <end position="50"/>
    </location>
</feature>
<evidence type="ECO:0000256" key="1">
    <source>
        <dbReference type="SAM" id="MobiDB-lite"/>
    </source>
</evidence>
<dbReference type="Proteomes" id="UP000554482">
    <property type="component" value="Unassembled WGS sequence"/>
</dbReference>
<feature type="compositionally biased region" description="Pro residues" evidence="1">
    <location>
        <begin position="1"/>
        <end position="11"/>
    </location>
</feature>